<sequence>MGFILLLGTKGKVYVRIERVSHEELMLEIKGVGYELDNKLVIKNEELRKTLLELMKSFNLSPELIHAKDITICTYLLL</sequence>
<reference evidence="1" key="1">
    <citation type="journal article" date="2020" name="mSystems">
        <title>Genome- and Community-Level Interaction Insights into Carbon Utilization and Element Cycling Functions of Hydrothermarchaeota in Hydrothermal Sediment.</title>
        <authorList>
            <person name="Zhou Z."/>
            <person name="Liu Y."/>
            <person name="Xu W."/>
            <person name="Pan J."/>
            <person name="Luo Z.H."/>
            <person name="Li M."/>
        </authorList>
    </citation>
    <scope>NUCLEOTIDE SEQUENCE [LARGE SCALE GENOMIC DNA]</scope>
    <source>
        <strain evidence="1">SpSt-114</strain>
    </source>
</reference>
<dbReference type="EMBL" id="DSAC01000070">
    <property type="protein sequence ID" value="HHO74147.1"/>
    <property type="molecule type" value="Genomic_DNA"/>
</dbReference>
<dbReference type="AlphaFoldDB" id="A0A7C5SX67"/>
<organism evidence="1">
    <name type="scientific">Thermocrinis ruber</name>
    <dbReference type="NCBI Taxonomy" id="75906"/>
    <lineage>
        <taxon>Bacteria</taxon>
        <taxon>Pseudomonadati</taxon>
        <taxon>Aquificota</taxon>
        <taxon>Aquificia</taxon>
        <taxon>Aquificales</taxon>
        <taxon>Aquificaceae</taxon>
        <taxon>Thermocrinis</taxon>
    </lineage>
</organism>
<proteinExistence type="predicted"/>
<name>A0A7C5SX67_9AQUI</name>
<accession>A0A7C5SX67</accession>
<protein>
    <submittedName>
        <fullName evidence="1">Uncharacterized protein</fullName>
    </submittedName>
</protein>
<gene>
    <name evidence="1" type="ORF">ENN04_05835</name>
</gene>
<comment type="caution">
    <text evidence="1">The sequence shown here is derived from an EMBL/GenBank/DDBJ whole genome shotgun (WGS) entry which is preliminary data.</text>
</comment>
<evidence type="ECO:0000313" key="1">
    <source>
        <dbReference type="EMBL" id="HHO74147.1"/>
    </source>
</evidence>